<dbReference type="PANTHER" id="PTHR10272:SF0">
    <property type="entry name" value="PLATELET-ACTIVATING FACTOR ACETYLHYDROLASE"/>
    <property type="match status" value="1"/>
</dbReference>
<evidence type="ECO:0000313" key="6">
    <source>
        <dbReference type="EMBL" id="QDG52536.1"/>
    </source>
</evidence>
<keyword evidence="7" id="KW-1185">Reference proteome</keyword>
<evidence type="ECO:0000256" key="5">
    <source>
        <dbReference type="SAM" id="SignalP"/>
    </source>
</evidence>
<dbReference type="InterPro" id="IPR029058">
    <property type="entry name" value="AB_hydrolase_fold"/>
</dbReference>
<evidence type="ECO:0000256" key="1">
    <source>
        <dbReference type="ARBA" id="ARBA00022801"/>
    </source>
</evidence>
<dbReference type="GO" id="GO:0003847">
    <property type="term" value="F:1-alkyl-2-acetylglycerophosphocholine esterase activity"/>
    <property type="evidence" value="ECO:0007669"/>
    <property type="project" value="TreeGrafter"/>
</dbReference>
<protein>
    <recommendedName>
        <fullName evidence="8">Alpha/beta fold hydrolase</fullName>
    </recommendedName>
</protein>
<evidence type="ECO:0008006" key="8">
    <source>
        <dbReference type="Google" id="ProtNLM"/>
    </source>
</evidence>
<name>A0A4Y6PW34_PERCE</name>
<accession>A0A5B8Y900</accession>
<keyword evidence="2" id="KW-0442">Lipid degradation</keyword>
<keyword evidence="3" id="KW-0443">Lipid metabolism</keyword>
<proteinExistence type="predicted"/>
<gene>
    <name evidence="6" type="ORF">FIV42_17880</name>
</gene>
<dbReference type="GO" id="GO:0016042">
    <property type="term" value="P:lipid catabolic process"/>
    <property type="evidence" value="ECO:0007669"/>
    <property type="project" value="UniProtKB-KW"/>
</dbReference>
<evidence type="ECO:0000313" key="7">
    <source>
        <dbReference type="Proteomes" id="UP000315995"/>
    </source>
</evidence>
<feature type="signal peptide" evidence="5">
    <location>
        <begin position="1"/>
        <end position="23"/>
    </location>
</feature>
<dbReference type="PANTHER" id="PTHR10272">
    <property type="entry name" value="PLATELET-ACTIVATING FACTOR ACETYLHYDROLASE"/>
    <property type="match status" value="1"/>
</dbReference>
<feature type="chain" id="PRO_5030106541" description="Alpha/beta fold hydrolase" evidence="5">
    <location>
        <begin position="24"/>
        <end position="431"/>
    </location>
</feature>
<evidence type="ECO:0000256" key="3">
    <source>
        <dbReference type="ARBA" id="ARBA00023098"/>
    </source>
</evidence>
<dbReference type="SUPFAM" id="SSF53474">
    <property type="entry name" value="alpha/beta-Hydrolases"/>
    <property type="match status" value="1"/>
</dbReference>
<feature type="region of interest" description="Disordered" evidence="4">
    <location>
        <begin position="26"/>
        <end position="53"/>
    </location>
</feature>
<sequence length="431" mass="44938">MATRTFFARLLVLLLASSPLVGCGDDDSANNAQPNNAKQDVGGDTGQPDAGADASADVLEDAADPDLGAAQPLFEPGPFEVGYREIEVTYDPAGDVTERTLPVKVWYPAAADSGAAPASYAVGGIVEVEPELALDAPPASPDGPFPVTIYSHGSGGEGLLAYPYGELFASWGWVVAAPNHVGNTALDAIGNSSASFAANTLNRVTDITAVLDALETGPGDEALDGLSDLEQVFLFGHSFGAYTTLAVGGADIDFDALQAGCSSYGDGSCEFLAQAEVETTFRDGFGDARVDAIGPQAPALVPLFKDGELAAIDVATMLQSGRLDATTTQDEQAVPAWNGLDNPNDIWVEMPRGAHFSFITICTDLTPDLLDVFRPDATEDGCGEEFIDTTVAVPTLRAYLLGFAQWQVLGESAWATVISDDLVDGFVVTTR</sequence>
<dbReference type="Proteomes" id="UP000315995">
    <property type="component" value="Chromosome"/>
</dbReference>
<evidence type="ECO:0000256" key="4">
    <source>
        <dbReference type="SAM" id="MobiDB-lite"/>
    </source>
</evidence>
<evidence type="ECO:0000256" key="2">
    <source>
        <dbReference type="ARBA" id="ARBA00022963"/>
    </source>
</evidence>
<keyword evidence="1" id="KW-0378">Hydrolase</keyword>
<dbReference type="AlphaFoldDB" id="A0A4Y6PW34"/>
<feature type="compositionally biased region" description="Polar residues" evidence="4">
    <location>
        <begin position="29"/>
        <end position="38"/>
    </location>
</feature>
<dbReference type="RefSeq" id="WP_141199003.1">
    <property type="nucleotide sequence ID" value="NZ_CP041186.1"/>
</dbReference>
<accession>A0A4Y6PW34</accession>
<organism evidence="6 7">
    <name type="scientific">Persicimonas caeni</name>
    <dbReference type="NCBI Taxonomy" id="2292766"/>
    <lineage>
        <taxon>Bacteria</taxon>
        <taxon>Deltaproteobacteria</taxon>
        <taxon>Bradymonadales</taxon>
        <taxon>Bradymonadaceae</taxon>
        <taxon>Persicimonas</taxon>
    </lineage>
</organism>
<keyword evidence="5" id="KW-0732">Signal</keyword>
<reference evidence="6 7" key="1">
    <citation type="submission" date="2019-06" db="EMBL/GenBank/DDBJ databases">
        <title>Persicimonas caeni gen. nov., sp. nov., a predatory bacterium isolated from solar saltern.</title>
        <authorList>
            <person name="Wang S."/>
        </authorList>
    </citation>
    <scope>NUCLEOTIDE SEQUENCE [LARGE SCALE GENOMIC DNA]</scope>
    <source>
        <strain evidence="6 7">YN101</strain>
    </source>
</reference>
<dbReference type="OrthoDB" id="192696at2"/>
<dbReference type="EMBL" id="CP041186">
    <property type="protein sequence ID" value="QDG52536.1"/>
    <property type="molecule type" value="Genomic_DNA"/>
</dbReference>
<dbReference type="Gene3D" id="3.40.50.1820">
    <property type="entry name" value="alpha/beta hydrolase"/>
    <property type="match status" value="1"/>
</dbReference>